<feature type="domain" description="B12-binding" evidence="8">
    <location>
        <begin position="47"/>
        <end position="132"/>
    </location>
</feature>
<evidence type="ECO:0000256" key="5">
    <source>
        <dbReference type="ARBA" id="ARBA00022723"/>
    </source>
</evidence>
<dbReference type="PROSITE" id="PS51918">
    <property type="entry name" value="RADICAL_SAM"/>
    <property type="match status" value="1"/>
</dbReference>
<evidence type="ECO:0000256" key="6">
    <source>
        <dbReference type="ARBA" id="ARBA00023004"/>
    </source>
</evidence>
<evidence type="ECO:0000256" key="2">
    <source>
        <dbReference type="ARBA" id="ARBA00022603"/>
    </source>
</evidence>
<dbReference type="SMART" id="SM00729">
    <property type="entry name" value="Elp3"/>
    <property type="match status" value="1"/>
</dbReference>
<keyword evidence="2" id="KW-0489">Methyltransferase</keyword>
<dbReference type="HOGENOM" id="CLU_021572_5_1_9"/>
<protein>
    <submittedName>
        <fullName evidence="10">Radical SAM domain protein</fullName>
    </submittedName>
</protein>
<evidence type="ECO:0000313" key="11">
    <source>
        <dbReference type="Proteomes" id="UP000000370"/>
    </source>
</evidence>
<organism evidence="10 11">
    <name type="scientific">Lachnoclostridium phytofermentans (strain ATCC 700394 / DSM 18823 / ISDg)</name>
    <name type="common">Clostridium phytofermentans</name>
    <dbReference type="NCBI Taxonomy" id="357809"/>
    <lineage>
        <taxon>Bacteria</taxon>
        <taxon>Bacillati</taxon>
        <taxon>Bacillota</taxon>
        <taxon>Clostridia</taxon>
        <taxon>Lachnospirales</taxon>
        <taxon>Lachnospiraceae</taxon>
    </lineage>
</organism>
<dbReference type="Gene3D" id="3.80.30.20">
    <property type="entry name" value="tm_1862 like domain"/>
    <property type="match status" value="1"/>
</dbReference>
<keyword evidence="7" id="KW-0411">Iron-sulfur</keyword>
<dbReference type="InterPro" id="IPR007197">
    <property type="entry name" value="rSAM"/>
</dbReference>
<keyword evidence="4" id="KW-0949">S-adenosyl-L-methionine</keyword>
<dbReference type="Pfam" id="PF02310">
    <property type="entry name" value="B12-binding"/>
    <property type="match status" value="1"/>
</dbReference>
<dbReference type="PROSITE" id="PS51332">
    <property type="entry name" value="B12_BINDING"/>
    <property type="match status" value="1"/>
</dbReference>
<dbReference type="InterPro" id="IPR006638">
    <property type="entry name" value="Elp3/MiaA/NifB-like_rSAM"/>
</dbReference>
<sequence length="462" mass="52935" precursor="true">MYVKLIQPKMEKRPMDTEIKIHMAPPLGLLTIANLLRETHKISIENENIQAILFDDDPDIVGITVTVDVLPRAIEIASEFRKRGIPVVAGGIHITTAASTIPDGSFDVLCIGMAEGTWPYIMQDLAEGCLKDNYICSGNLTGQDIISPAYDLIDSDKYLYCNVVHTSRGCPYRCDFCYNSSASRQYINRPVQDVIKDIRALNSHHIMFIDDNFIGNPSWTHSLLKELKPMHLKWNAAVSANILEMLDLLDEMKESGCQSLFIGFESINPNSLRDVHKKQNAVNKYDNLVDAIHSRGIMINASFVFGLDSDTSEIFQSTLDWIVSHKIETVTSHILTPYPGTALYERMKSKGRILTSDLSLYNTAHVVFTPANMTEEELYQGYLWIYRKIYSFRNILRRMPKSKNQILPYLAFNLFYRKFGMFTDIFCKWISYKRIGHWGQIVSKYNRNQVMVRRKNENKNVS</sequence>
<reference evidence="11" key="1">
    <citation type="submission" date="2007-11" db="EMBL/GenBank/DDBJ databases">
        <title>Complete genome sequence of Clostridium phytofermentans ISDg.</title>
        <authorList>
            <person name="Leschine S.B."/>
            <person name="Warnick T.A."/>
            <person name="Blanchard J.L."/>
            <person name="Schnell D.J."/>
            <person name="Petit E.L."/>
            <person name="LaTouf W.G."/>
            <person name="Copeland A."/>
            <person name="Lucas S."/>
            <person name="Lapidus A."/>
            <person name="Barry K."/>
            <person name="Glavina del Rio T."/>
            <person name="Dalin E."/>
            <person name="Tice H."/>
            <person name="Pitluck S."/>
            <person name="Kiss H."/>
            <person name="Brettin T."/>
            <person name="Bruce D."/>
            <person name="Detter J.C."/>
            <person name="Han C."/>
            <person name="Kuske C."/>
            <person name="Schmutz J."/>
            <person name="Larimer F."/>
            <person name="Land M."/>
            <person name="Hauser L."/>
            <person name="Kyrpides N."/>
            <person name="Kim E.A."/>
            <person name="Richardson P."/>
        </authorList>
    </citation>
    <scope>NUCLEOTIDE SEQUENCE [LARGE SCALE GENOMIC DNA]</scope>
    <source>
        <strain evidence="11">ATCC 700394 / DSM 18823 / ISDg</strain>
    </source>
</reference>
<dbReference type="STRING" id="357809.Cphy_1994"/>
<name>A9KHS7_LACP7</name>
<dbReference type="SFLD" id="SFLDS00029">
    <property type="entry name" value="Radical_SAM"/>
    <property type="match status" value="1"/>
</dbReference>
<dbReference type="GO" id="GO:0003824">
    <property type="term" value="F:catalytic activity"/>
    <property type="evidence" value="ECO:0007669"/>
    <property type="project" value="InterPro"/>
</dbReference>
<evidence type="ECO:0000256" key="7">
    <source>
        <dbReference type="ARBA" id="ARBA00023014"/>
    </source>
</evidence>
<dbReference type="GO" id="GO:0031419">
    <property type="term" value="F:cobalamin binding"/>
    <property type="evidence" value="ECO:0007669"/>
    <property type="project" value="InterPro"/>
</dbReference>
<dbReference type="eggNOG" id="COG1032">
    <property type="taxonomic scope" value="Bacteria"/>
</dbReference>
<proteinExistence type="predicted"/>
<accession>A9KHS7</accession>
<keyword evidence="3" id="KW-0808">Transferase</keyword>
<dbReference type="InterPro" id="IPR025274">
    <property type="entry name" value="DUF4070"/>
</dbReference>
<dbReference type="Proteomes" id="UP000000370">
    <property type="component" value="Chromosome"/>
</dbReference>
<evidence type="ECO:0000256" key="3">
    <source>
        <dbReference type="ARBA" id="ARBA00022679"/>
    </source>
</evidence>
<dbReference type="RefSeq" id="WP_012200016.1">
    <property type="nucleotide sequence ID" value="NC_010001.1"/>
</dbReference>
<dbReference type="GO" id="GO:0005829">
    <property type="term" value="C:cytosol"/>
    <property type="evidence" value="ECO:0007669"/>
    <property type="project" value="TreeGrafter"/>
</dbReference>
<dbReference type="KEGG" id="cpy:Cphy_1994"/>
<feature type="domain" description="Radical SAM core" evidence="9">
    <location>
        <begin position="156"/>
        <end position="371"/>
    </location>
</feature>
<dbReference type="InterPro" id="IPR023404">
    <property type="entry name" value="rSAM_horseshoe"/>
</dbReference>
<evidence type="ECO:0000256" key="4">
    <source>
        <dbReference type="ARBA" id="ARBA00022691"/>
    </source>
</evidence>
<keyword evidence="6" id="KW-0408">Iron</keyword>
<gene>
    <name evidence="10" type="ordered locus">Cphy_1994</name>
</gene>
<keyword evidence="5" id="KW-0479">Metal-binding</keyword>
<dbReference type="Pfam" id="PF13282">
    <property type="entry name" value="DUF4070"/>
    <property type="match status" value="1"/>
</dbReference>
<keyword evidence="11" id="KW-1185">Reference proteome</keyword>
<dbReference type="GO" id="GO:0046872">
    <property type="term" value="F:metal ion binding"/>
    <property type="evidence" value="ECO:0007669"/>
    <property type="project" value="UniProtKB-KW"/>
</dbReference>
<dbReference type="Pfam" id="PF04055">
    <property type="entry name" value="Radical_SAM"/>
    <property type="match status" value="1"/>
</dbReference>
<dbReference type="PANTHER" id="PTHR43409">
    <property type="entry name" value="ANAEROBIC MAGNESIUM-PROTOPORPHYRIN IX MONOMETHYL ESTER CYCLASE-RELATED"/>
    <property type="match status" value="1"/>
</dbReference>
<dbReference type="PANTHER" id="PTHR43409:SF7">
    <property type="entry name" value="BLL1977 PROTEIN"/>
    <property type="match status" value="1"/>
</dbReference>
<evidence type="ECO:0000256" key="1">
    <source>
        <dbReference type="ARBA" id="ARBA00001966"/>
    </source>
</evidence>
<dbReference type="Gene3D" id="3.40.50.280">
    <property type="entry name" value="Cobalamin-binding domain"/>
    <property type="match status" value="1"/>
</dbReference>
<comment type="cofactor">
    <cofactor evidence="1">
        <name>[4Fe-4S] cluster</name>
        <dbReference type="ChEBI" id="CHEBI:49883"/>
    </cofactor>
</comment>
<dbReference type="EMBL" id="CP000885">
    <property type="protein sequence ID" value="ABX42362.1"/>
    <property type="molecule type" value="Genomic_DNA"/>
</dbReference>
<dbReference type="InterPro" id="IPR058240">
    <property type="entry name" value="rSAM_sf"/>
</dbReference>
<dbReference type="SFLD" id="SFLDG01082">
    <property type="entry name" value="B12-binding_domain_containing"/>
    <property type="match status" value="1"/>
</dbReference>
<evidence type="ECO:0000259" key="9">
    <source>
        <dbReference type="PROSITE" id="PS51918"/>
    </source>
</evidence>
<dbReference type="InterPro" id="IPR051198">
    <property type="entry name" value="BchE-like"/>
</dbReference>
<dbReference type="InterPro" id="IPR034466">
    <property type="entry name" value="Methyltransferase_Class_B"/>
</dbReference>
<dbReference type="SUPFAM" id="SSF102114">
    <property type="entry name" value="Radical SAM enzymes"/>
    <property type="match status" value="1"/>
</dbReference>
<dbReference type="InterPro" id="IPR006158">
    <property type="entry name" value="Cobalamin-bd"/>
</dbReference>
<evidence type="ECO:0000313" key="10">
    <source>
        <dbReference type="EMBL" id="ABX42362.1"/>
    </source>
</evidence>
<dbReference type="OrthoDB" id="9801659at2"/>
<evidence type="ECO:0000259" key="8">
    <source>
        <dbReference type="PROSITE" id="PS51332"/>
    </source>
</evidence>
<dbReference type="SFLD" id="SFLDG01123">
    <property type="entry name" value="methyltransferase_(Class_B)"/>
    <property type="match status" value="1"/>
</dbReference>
<dbReference type="AlphaFoldDB" id="A9KHS7"/>
<dbReference type="GO" id="GO:0051539">
    <property type="term" value="F:4 iron, 4 sulfur cluster binding"/>
    <property type="evidence" value="ECO:0007669"/>
    <property type="project" value="UniProtKB-KW"/>
</dbReference>